<accession>A0A8C4K9I7</accession>
<keyword evidence="2" id="KW-1185">Reference proteome</keyword>
<name>A0A8C4K9I7_DRONO</name>
<proteinExistence type="predicted"/>
<reference evidence="1" key="2">
    <citation type="submission" date="2025-09" db="UniProtKB">
        <authorList>
            <consortium name="Ensembl"/>
        </authorList>
    </citation>
    <scope>IDENTIFICATION</scope>
</reference>
<evidence type="ECO:0000313" key="1">
    <source>
        <dbReference type="Ensembl" id="ENSDNVP00000019987.1"/>
    </source>
</evidence>
<evidence type="ECO:0000313" key="2">
    <source>
        <dbReference type="Proteomes" id="UP000694423"/>
    </source>
</evidence>
<protein>
    <submittedName>
        <fullName evidence="1">Uncharacterized protein</fullName>
    </submittedName>
</protein>
<organism evidence="1 2">
    <name type="scientific">Dromaius novaehollandiae</name>
    <name type="common">Emu</name>
    <dbReference type="NCBI Taxonomy" id="8790"/>
    <lineage>
        <taxon>Eukaryota</taxon>
        <taxon>Metazoa</taxon>
        <taxon>Chordata</taxon>
        <taxon>Craniata</taxon>
        <taxon>Vertebrata</taxon>
        <taxon>Euteleostomi</taxon>
        <taxon>Archelosauria</taxon>
        <taxon>Archosauria</taxon>
        <taxon>Dinosauria</taxon>
        <taxon>Saurischia</taxon>
        <taxon>Theropoda</taxon>
        <taxon>Coelurosauria</taxon>
        <taxon>Aves</taxon>
        <taxon>Palaeognathae</taxon>
        <taxon>Casuariiformes</taxon>
        <taxon>Dromaiidae</taxon>
        <taxon>Dromaius</taxon>
    </lineage>
</organism>
<dbReference type="Proteomes" id="UP000694423">
    <property type="component" value="Unplaced"/>
</dbReference>
<sequence length="203" mass="21616">MGVRACLCAWSRQRCPCASQSGWILAAGGAGARPCRAGSAQPRAEQPGVWRSRRRCWPPARPCCGGRQEGCRNALDLRDVVACRDAGGSQGCRRILGMQVVFRDAGGSQGCGWLAGMWVVCRDAGGPQGCGRISGMRTTRMWLGCGKISGMQVACRDAGGLQGCRRISGMRVACRDVGGSQGCRWLVRMRVACRDVGGCWDTS</sequence>
<dbReference type="AlphaFoldDB" id="A0A8C4K9I7"/>
<reference evidence="1" key="1">
    <citation type="submission" date="2025-08" db="UniProtKB">
        <authorList>
            <consortium name="Ensembl"/>
        </authorList>
    </citation>
    <scope>IDENTIFICATION</scope>
</reference>
<dbReference type="Ensembl" id="ENSDNVT00000024090.1">
    <property type="protein sequence ID" value="ENSDNVP00000019987.1"/>
    <property type="gene ID" value="ENSDNVG00000013982.1"/>
</dbReference>